<dbReference type="AlphaFoldDB" id="A0A0D5YFV3"/>
<protein>
    <recommendedName>
        <fullName evidence="1">Bbp19-like phage domain-containing protein</fullName>
    </recommendedName>
</protein>
<dbReference type="Pfam" id="PF25181">
    <property type="entry name" value="Phage_Bbp19"/>
    <property type="match status" value="1"/>
</dbReference>
<gene>
    <name evidence="2" type="ORF">ABUW_1421</name>
</gene>
<dbReference type="Proteomes" id="UP000032746">
    <property type="component" value="Chromosome"/>
</dbReference>
<feature type="domain" description="Bbp19-like phage" evidence="1">
    <location>
        <begin position="96"/>
        <end position="143"/>
    </location>
</feature>
<dbReference type="PATRIC" id="fig|470.1345.peg.1380"/>
<sequence>MINVLFVIAVLAFIVAAAFAIAYKVSGEDWEEKYWAENRLHLDTTIQLAKSQEELDKAISRIQQLEESLRNKEQKPEEVGTFVQHRALRPATPETYRVVFDLDLNGQRILEHLTQKYCRNAFSNTDRETNYKLGQQSVVAGIINEINKANDPNYSEVENDA</sequence>
<accession>A0A0D5YFV3</accession>
<evidence type="ECO:0000259" key="1">
    <source>
        <dbReference type="Pfam" id="PF25181"/>
    </source>
</evidence>
<evidence type="ECO:0000313" key="2">
    <source>
        <dbReference type="EMBL" id="AKA31165.1"/>
    </source>
</evidence>
<proteinExistence type="predicted"/>
<organism evidence="2 3">
    <name type="scientific">Acinetobacter baumannii</name>
    <dbReference type="NCBI Taxonomy" id="470"/>
    <lineage>
        <taxon>Bacteria</taxon>
        <taxon>Pseudomonadati</taxon>
        <taxon>Pseudomonadota</taxon>
        <taxon>Gammaproteobacteria</taxon>
        <taxon>Moraxellales</taxon>
        <taxon>Moraxellaceae</taxon>
        <taxon>Acinetobacter</taxon>
        <taxon>Acinetobacter calcoaceticus/baumannii complex</taxon>
    </lineage>
</organism>
<dbReference type="InterPro" id="IPR057447">
    <property type="entry name" value="Bbp19-like_phage"/>
</dbReference>
<dbReference type="RefSeq" id="WP_000611266.1">
    <property type="nucleotide sequence ID" value="NZ_CAUZGQ010000010.1"/>
</dbReference>
<reference evidence="2 3" key="1">
    <citation type="journal article" date="2015" name="J. Bacteriol.">
        <title>Resources for Genetic and Genomic Analysis of Emerging Pathogen Acinetobacter baumannii.</title>
        <authorList>
            <person name="Gallagher L.A."/>
            <person name="Ramage E."/>
            <person name="Weiss E.J."/>
            <person name="Radey M."/>
            <person name="Hayden H.S."/>
            <person name="Held K.G."/>
            <person name="Huse H.K."/>
            <person name="Zurawski D.V."/>
            <person name="Brittnacher M.J."/>
            <person name="Manoil C."/>
        </authorList>
    </citation>
    <scope>NUCLEOTIDE SEQUENCE [LARGE SCALE GENOMIC DNA]</scope>
    <source>
        <strain evidence="2 3">AB5075-UW</strain>
    </source>
</reference>
<evidence type="ECO:0000313" key="3">
    <source>
        <dbReference type="Proteomes" id="UP000032746"/>
    </source>
</evidence>
<dbReference type="EMBL" id="CP008706">
    <property type="protein sequence ID" value="AKA31165.1"/>
    <property type="molecule type" value="Genomic_DNA"/>
</dbReference>
<name>A0A0D5YFV3_ACIBA</name>
<reference evidence="3" key="2">
    <citation type="submission" date="2015-03" db="EMBL/GenBank/DDBJ databases">
        <authorList>
            <person name="Gallagher L.A."/>
            <person name="Hayden H.S."/>
            <person name="Weiss E.J."/>
            <person name="Hager K.R."/>
            <person name="Ramage E."/>
            <person name="Radey M.R."/>
            <person name="Bydalek R."/>
            <person name="Manoil C."/>
            <person name="Miller S.I."/>
            <person name="Brittnacher M.J."/>
        </authorList>
    </citation>
    <scope>NUCLEOTIDE SEQUENCE [LARGE SCALE GENOMIC DNA]</scope>
    <source>
        <strain evidence="3">AB5075-UW</strain>
    </source>
</reference>